<dbReference type="OrthoDB" id="2081972at2"/>
<gene>
    <name evidence="2" type="ORF">GTO91_03485</name>
</gene>
<feature type="transmembrane region" description="Helical" evidence="1">
    <location>
        <begin position="29"/>
        <end position="45"/>
    </location>
</feature>
<sequence>MQSFILRLFAVILPVYLFLSVIWPGGPGQAYLLAMLAAILVWPFVRQIWPLFKQPDVLVEQAAPPSLTMGEGSGESANELPRLKGLIIRLLTVSLCLMFLGWWWNMPGYYGFIAVFNLILAGLLLSRSYGLGASRRI</sequence>
<accession>A0A845L2M6</accession>
<feature type="transmembrane region" description="Helical" evidence="1">
    <location>
        <begin position="86"/>
        <end position="103"/>
    </location>
</feature>
<reference evidence="2 3" key="1">
    <citation type="submission" date="2020-01" db="EMBL/GenBank/DDBJ databases">
        <title>Whole-genome sequence of Heliobacterium undosum DSM 13378.</title>
        <authorList>
            <person name="Kyndt J.A."/>
            <person name="Meyer T.E."/>
        </authorList>
    </citation>
    <scope>NUCLEOTIDE SEQUENCE [LARGE SCALE GENOMIC DNA]</scope>
    <source>
        <strain evidence="2 3">DSM 13378</strain>
    </source>
</reference>
<feature type="transmembrane region" description="Helical" evidence="1">
    <location>
        <begin position="109"/>
        <end position="126"/>
    </location>
</feature>
<evidence type="ECO:0000313" key="3">
    <source>
        <dbReference type="Proteomes" id="UP000463470"/>
    </source>
</evidence>
<keyword evidence="1" id="KW-1133">Transmembrane helix</keyword>
<dbReference type="Proteomes" id="UP000463470">
    <property type="component" value="Unassembled WGS sequence"/>
</dbReference>
<feature type="transmembrane region" description="Helical" evidence="1">
    <location>
        <begin position="5"/>
        <end position="23"/>
    </location>
</feature>
<proteinExistence type="predicted"/>
<dbReference type="EMBL" id="WXEY01000002">
    <property type="protein sequence ID" value="MZP28770.1"/>
    <property type="molecule type" value="Genomic_DNA"/>
</dbReference>
<organism evidence="2 3">
    <name type="scientific">Heliomicrobium undosum</name>
    <dbReference type="NCBI Taxonomy" id="121734"/>
    <lineage>
        <taxon>Bacteria</taxon>
        <taxon>Bacillati</taxon>
        <taxon>Bacillota</taxon>
        <taxon>Clostridia</taxon>
        <taxon>Eubacteriales</taxon>
        <taxon>Heliobacteriaceae</taxon>
        <taxon>Heliomicrobium</taxon>
    </lineage>
</organism>
<dbReference type="RefSeq" id="WP_161254875.1">
    <property type="nucleotide sequence ID" value="NZ_WXEY01000002.1"/>
</dbReference>
<protein>
    <submittedName>
        <fullName evidence="2">Uncharacterized protein</fullName>
    </submittedName>
</protein>
<keyword evidence="1" id="KW-0472">Membrane</keyword>
<evidence type="ECO:0000313" key="2">
    <source>
        <dbReference type="EMBL" id="MZP28770.1"/>
    </source>
</evidence>
<dbReference type="AlphaFoldDB" id="A0A845L2M6"/>
<keyword evidence="3" id="KW-1185">Reference proteome</keyword>
<evidence type="ECO:0000256" key="1">
    <source>
        <dbReference type="SAM" id="Phobius"/>
    </source>
</evidence>
<name>A0A845L2M6_9FIRM</name>
<comment type="caution">
    <text evidence="2">The sequence shown here is derived from an EMBL/GenBank/DDBJ whole genome shotgun (WGS) entry which is preliminary data.</text>
</comment>
<keyword evidence="1" id="KW-0812">Transmembrane</keyword>